<name>A4TFT8_MYCGI</name>
<feature type="transmembrane region" description="Helical" evidence="2">
    <location>
        <begin position="31"/>
        <end position="53"/>
    </location>
</feature>
<sequence>MAGLSPGPAHGDNPWQRFYDSPTRSRRGGRLLWAGVAAGVVVAAVGTGGWLMVRSPGSSQDAADSPRVAVEESTVNTSADESKADQVMALLPAGYPSQACTAVEPAPSAAATVECARNLDPGGPATSTYTAITERADLDAAFGSIVEGLDVVVCPGNIPIQSPGPWRRSGAGQPAGTLVCGLDDQASTVAWTDTARSLLVVARGAPTDRALAELYTWWSSHS</sequence>
<accession>A4TFT8</accession>
<keyword evidence="2" id="KW-1133">Transmembrane helix</keyword>
<gene>
    <name evidence="3" type="ordered locus">Mflv_5547</name>
</gene>
<keyword evidence="2" id="KW-0812">Transmembrane</keyword>
<feature type="region of interest" description="Disordered" evidence="1">
    <location>
        <begin position="1"/>
        <end position="21"/>
    </location>
</feature>
<dbReference type="EMBL" id="CP000657">
    <property type="protein sequence ID" value="ABP48008.1"/>
    <property type="molecule type" value="Genomic_DNA"/>
</dbReference>
<evidence type="ECO:0000256" key="2">
    <source>
        <dbReference type="SAM" id="Phobius"/>
    </source>
</evidence>
<dbReference type="AlphaFoldDB" id="A4TFT8"/>
<proteinExistence type="predicted"/>
<reference evidence="3" key="1">
    <citation type="submission" date="2007-04" db="EMBL/GenBank/DDBJ databases">
        <title>Complete sequence of plasmid1 pMFLV01 of Mycobacterium gilvum PYR-GCK.</title>
        <authorList>
            <consortium name="US DOE Joint Genome Institute"/>
            <person name="Copeland A."/>
            <person name="Lucas S."/>
            <person name="Lapidus A."/>
            <person name="Barry K."/>
            <person name="Detter J.C."/>
            <person name="Glavina del Rio T."/>
            <person name="Hammon N."/>
            <person name="Israni S."/>
            <person name="Dalin E."/>
            <person name="Tice H."/>
            <person name="Pitluck S."/>
            <person name="Chain P."/>
            <person name="Malfatti S."/>
            <person name="Shin M."/>
            <person name="Vergez L."/>
            <person name="Schmutz J."/>
            <person name="Larimer F."/>
            <person name="Land M."/>
            <person name="Hauser L."/>
            <person name="Kyrpides N."/>
            <person name="Mikhailova N."/>
            <person name="Miller C."/>
            <person name="Richardson P."/>
        </authorList>
    </citation>
    <scope>NUCLEOTIDE SEQUENCE</scope>
    <source>
        <strain evidence="3">PYR-GCK</strain>
        <plasmid evidence="3">pMFLV01</plasmid>
    </source>
</reference>
<evidence type="ECO:0000313" key="3">
    <source>
        <dbReference type="EMBL" id="ABP48008.1"/>
    </source>
</evidence>
<geneLocation type="plasmid" evidence="3">
    <name>pMFLV01</name>
</geneLocation>
<evidence type="ECO:0000256" key="1">
    <source>
        <dbReference type="SAM" id="MobiDB-lite"/>
    </source>
</evidence>
<organism evidence="3">
    <name type="scientific">Mycolicibacterium gilvum (strain PYR-GCK)</name>
    <name type="common">Mycobacterium gilvum (strain PYR-GCK)</name>
    <dbReference type="NCBI Taxonomy" id="350054"/>
    <lineage>
        <taxon>Bacteria</taxon>
        <taxon>Bacillati</taxon>
        <taxon>Actinomycetota</taxon>
        <taxon>Actinomycetes</taxon>
        <taxon>Mycobacteriales</taxon>
        <taxon>Mycobacteriaceae</taxon>
        <taxon>Mycolicibacterium</taxon>
    </lineage>
</organism>
<protein>
    <recommendedName>
        <fullName evidence="4">Serine/threonine protein kinase</fullName>
    </recommendedName>
</protein>
<dbReference type="KEGG" id="mgi:Mflv_5547"/>
<dbReference type="HOGENOM" id="CLU_064859_1_0_11"/>
<evidence type="ECO:0008006" key="4">
    <source>
        <dbReference type="Google" id="ProtNLM"/>
    </source>
</evidence>
<keyword evidence="2" id="KW-0472">Membrane</keyword>
<keyword evidence="3" id="KW-0614">Plasmid</keyword>